<dbReference type="Gene3D" id="3.30.465.10">
    <property type="match status" value="1"/>
</dbReference>
<dbReference type="Pfam" id="PF08031">
    <property type="entry name" value="BBE"/>
    <property type="match status" value="1"/>
</dbReference>
<gene>
    <name evidence="2" type="ORF">BN946_scf184804.g15</name>
</gene>
<dbReference type="HOGENOM" id="CLU_193978_0_0_1"/>
<protein>
    <recommendedName>
        <fullName evidence="1">Berberine/berberine-like domain-containing protein</fullName>
    </recommendedName>
</protein>
<sequence>MVGCPPCQAALLDNTAKLRALAPQSGAYLNEASLYEPNPQKAFFGSHYPELKAIKAIYDPLDLFIGADGVGSEAWTMDLRCRG</sequence>
<dbReference type="GO" id="GO:0016491">
    <property type="term" value="F:oxidoreductase activity"/>
    <property type="evidence" value="ECO:0007669"/>
    <property type="project" value="InterPro"/>
</dbReference>
<evidence type="ECO:0000313" key="3">
    <source>
        <dbReference type="Proteomes" id="UP000029665"/>
    </source>
</evidence>
<feature type="domain" description="Berberine/berberine-like" evidence="1">
    <location>
        <begin position="27"/>
        <end position="64"/>
    </location>
</feature>
<dbReference type="AlphaFoldDB" id="A0A060SES4"/>
<accession>A0A060SES4</accession>
<evidence type="ECO:0000313" key="2">
    <source>
        <dbReference type="EMBL" id="CDO70883.1"/>
    </source>
</evidence>
<reference evidence="2" key="1">
    <citation type="submission" date="2014-01" db="EMBL/GenBank/DDBJ databases">
        <title>The genome of the white-rot fungus Pycnoporus cinnabarinus: a basidiomycete model with a versatile arsenal for lignocellulosic biomass breakdown.</title>
        <authorList>
            <person name="Levasseur A."/>
            <person name="Lomascolo A."/>
            <person name="Ruiz-Duenas F.J."/>
            <person name="Uzan E."/>
            <person name="Piumi F."/>
            <person name="Kues U."/>
            <person name="Ram A.F.J."/>
            <person name="Murat C."/>
            <person name="Haon M."/>
            <person name="Benoit I."/>
            <person name="Arfi Y."/>
            <person name="Chevret D."/>
            <person name="Drula E."/>
            <person name="Kwon M.J."/>
            <person name="Gouret P."/>
            <person name="Lesage-Meessen L."/>
            <person name="Lombard V."/>
            <person name="Mariette J."/>
            <person name="Noirot C."/>
            <person name="Park J."/>
            <person name="Patyshakuliyeva A."/>
            <person name="Wieneger R.A.B."/>
            <person name="Wosten H.A.B."/>
            <person name="Martin F."/>
            <person name="Coutinho P.M."/>
            <person name="de Vries R."/>
            <person name="Martinez A.T."/>
            <person name="Klopp C."/>
            <person name="Pontarotti P."/>
            <person name="Henrissat B."/>
            <person name="Record E."/>
        </authorList>
    </citation>
    <scope>NUCLEOTIDE SEQUENCE [LARGE SCALE GENOMIC DNA]</scope>
    <source>
        <strain evidence="2">BRFM137</strain>
    </source>
</reference>
<evidence type="ECO:0000259" key="1">
    <source>
        <dbReference type="Pfam" id="PF08031"/>
    </source>
</evidence>
<dbReference type="Proteomes" id="UP000029665">
    <property type="component" value="Unassembled WGS sequence"/>
</dbReference>
<dbReference type="InterPro" id="IPR016169">
    <property type="entry name" value="FAD-bd_PCMH_sub2"/>
</dbReference>
<dbReference type="OrthoDB" id="9983560at2759"/>
<organism evidence="2 3">
    <name type="scientific">Pycnoporus cinnabarinus</name>
    <name type="common">Cinnabar-red polypore</name>
    <name type="synonym">Trametes cinnabarina</name>
    <dbReference type="NCBI Taxonomy" id="5643"/>
    <lineage>
        <taxon>Eukaryota</taxon>
        <taxon>Fungi</taxon>
        <taxon>Dikarya</taxon>
        <taxon>Basidiomycota</taxon>
        <taxon>Agaricomycotina</taxon>
        <taxon>Agaricomycetes</taxon>
        <taxon>Polyporales</taxon>
        <taxon>Polyporaceae</taxon>
        <taxon>Trametes</taxon>
    </lineage>
</organism>
<dbReference type="GO" id="GO:0050660">
    <property type="term" value="F:flavin adenine dinucleotide binding"/>
    <property type="evidence" value="ECO:0007669"/>
    <property type="project" value="InterPro"/>
</dbReference>
<dbReference type="InterPro" id="IPR012951">
    <property type="entry name" value="BBE"/>
</dbReference>
<comment type="caution">
    <text evidence="2">The sequence shown here is derived from an EMBL/GenBank/DDBJ whole genome shotgun (WGS) entry which is preliminary data.</text>
</comment>
<dbReference type="OMA" id="TMDLRCR"/>
<name>A0A060SES4_PYCCI</name>
<dbReference type="EMBL" id="CCBP010000094">
    <property type="protein sequence ID" value="CDO70883.1"/>
    <property type="molecule type" value="Genomic_DNA"/>
</dbReference>
<dbReference type="STRING" id="5643.A0A060SES4"/>
<keyword evidence="3" id="KW-1185">Reference proteome</keyword>
<dbReference type="Gene3D" id="3.40.462.20">
    <property type="match status" value="1"/>
</dbReference>
<proteinExistence type="predicted"/>